<dbReference type="OrthoDB" id="3211973at2"/>
<keyword evidence="1" id="KW-1133">Transmembrane helix</keyword>
<proteinExistence type="predicted"/>
<comment type="caution">
    <text evidence="2">The sequence shown here is derived from an EMBL/GenBank/DDBJ whole genome shotgun (WGS) entry which is preliminary data.</text>
</comment>
<feature type="transmembrane region" description="Helical" evidence="1">
    <location>
        <begin position="127"/>
        <end position="145"/>
    </location>
</feature>
<reference evidence="3" key="1">
    <citation type="submission" date="2016-07" db="EMBL/GenBank/DDBJ databases">
        <title>Sequence Frankia sp. strain CcI1.17.</title>
        <authorList>
            <person name="Ghodhbane-Gtari F."/>
            <person name="Swanson E."/>
            <person name="Gueddou A."/>
            <person name="Morris K."/>
            <person name="Hezbri K."/>
            <person name="Ktari A."/>
            <person name="Nouioui I."/>
            <person name="Abebe-Akele F."/>
            <person name="Simpson S."/>
            <person name="Thomas K."/>
            <person name="Gtari M."/>
            <person name="Tisa L.S."/>
            <person name="Hurst S."/>
        </authorList>
    </citation>
    <scope>NUCLEOTIDE SEQUENCE [LARGE SCALE GENOMIC DNA]</scope>
    <source>
        <strain evidence="3">Cc1.17</strain>
    </source>
</reference>
<accession>A0A1S1QZN3</accession>
<protein>
    <submittedName>
        <fullName evidence="2">Uncharacterized protein</fullName>
    </submittedName>
</protein>
<dbReference type="AlphaFoldDB" id="A0A1S1QZN3"/>
<feature type="transmembrane region" description="Helical" evidence="1">
    <location>
        <begin position="57"/>
        <end position="75"/>
    </location>
</feature>
<organism evidence="2 3">
    <name type="scientific">Parafrankia colletiae</name>
    <dbReference type="NCBI Taxonomy" id="573497"/>
    <lineage>
        <taxon>Bacteria</taxon>
        <taxon>Bacillati</taxon>
        <taxon>Actinomycetota</taxon>
        <taxon>Actinomycetes</taxon>
        <taxon>Frankiales</taxon>
        <taxon>Frankiaceae</taxon>
        <taxon>Parafrankia</taxon>
    </lineage>
</organism>
<keyword evidence="1" id="KW-0472">Membrane</keyword>
<feature type="transmembrane region" description="Helical" evidence="1">
    <location>
        <begin position="101"/>
        <end position="120"/>
    </location>
</feature>
<keyword evidence="3" id="KW-1185">Reference proteome</keyword>
<sequence>MDASELDIVDRPAASARGWRVPLLAFARNPAGSIYGTVVADSVLAVESERQTKLSDLIYAELITVIVYWFAHVYADFLGSPPSGSRRASLHRLAVTLGHEWSLVTASFFPLAAVLLAAAAGASIQTAALAGMWTGVAALVLWGQLAGRRAGRGAVVSFAYGMTAGLFGLALILLRVLLH</sequence>
<gene>
    <name evidence="2" type="ORF">CC117_04275</name>
</gene>
<evidence type="ECO:0000313" key="2">
    <source>
        <dbReference type="EMBL" id="OHV38931.1"/>
    </source>
</evidence>
<evidence type="ECO:0000256" key="1">
    <source>
        <dbReference type="SAM" id="Phobius"/>
    </source>
</evidence>
<evidence type="ECO:0000313" key="3">
    <source>
        <dbReference type="Proteomes" id="UP000179627"/>
    </source>
</evidence>
<feature type="transmembrane region" description="Helical" evidence="1">
    <location>
        <begin position="157"/>
        <end position="178"/>
    </location>
</feature>
<name>A0A1S1QZN3_9ACTN</name>
<dbReference type="RefSeq" id="WP_071083937.1">
    <property type="nucleotide sequence ID" value="NZ_MBLM01000108.1"/>
</dbReference>
<keyword evidence="1" id="KW-0812">Transmembrane</keyword>
<dbReference type="Proteomes" id="UP000179627">
    <property type="component" value="Unassembled WGS sequence"/>
</dbReference>
<dbReference type="EMBL" id="MBLM01000108">
    <property type="protein sequence ID" value="OHV38931.1"/>
    <property type="molecule type" value="Genomic_DNA"/>
</dbReference>